<name>A0ABD1UXS7_9LAMI</name>
<proteinExistence type="predicted"/>
<comment type="caution">
    <text evidence="4">The sequence shown here is derived from an EMBL/GenBank/DDBJ whole genome shotgun (WGS) entry which is preliminary data.</text>
</comment>
<reference evidence="5" key="1">
    <citation type="submission" date="2024-07" db="EMBL/GenBank/DDBJ databases">
        <title>Two chromosome-level genome assemblies of Korean endemic species Abeliophyllum distichum and Forsythia ovata (Oleaceae).</title>
        <authorList>
            <person name="Jang H."/>
        </authorList>
    </citation>
    <scope>NUCLEOTIDE SEQUENCE [LARGE SCALE GENOMIC DNA]</scope>
</reference>
<keyword evidence="5" id="KW-1185">Reference proteome</keyword>
<feature type="domain" description="No apical meristem-associated C-terminal" evidence="3">
    <location>
        <begin position="47"/>
        <end position="232"/>
    </location>
</feature>
<dbReference type="AlphaFoldDB" id="A0ABD1UXS7"/>
<dbReference type="Proteomes" id="UP001604277">
    <property type="component" value="Unassembled WGS sequence"/>
</dbReference>
<dbReference type="EMBL" id="JBFOLJ010000006">
    <property type="protein sequence ID" value="KAL2529861.1"/>
    <property type="molecule type" value="Genomic_DNA"/>
</dbReference>
<evidence type="ECO:0000256" key="1">
    <source>
        <dbReference type="SAM" id="Coils"/>
    </source>
</evidence>
<dbReference type="PANTHER" id="PTHR45125">
    <property type="entry name" value="F21J9.4-RELATED"/>
    <property type="match status" value="1"/>
</dbReference>
<feature type="region of interest" description="Disordered" evidence="2">
    <location>
        <begin position="80"/>
        <end position="103"/>
    </location>
</feature>
<feature type="compositionally biased region" description="Low complexity" evidence="2">
    <location>
        <begin position="82"/>
        <end position="103"/>
    </location>
</feature>
<sequence>MSIIITVVGKLRGCIRQVEYSYPSGASEQDILNRAKTLLAQEDKFKKGFKFDHVWFLLKDTEKFEHDNYRELPDYQRQSVNFASSQSESPTSESPSSASPGLSSFSLQINEENVSGTSTGRPIGIKKVKGKKKIEEENTIVIEEIREQNRQLSERLTKGNNDKQQNYHIQMLRAQTEAKKVDVAAQKVAVAAKKVAVAVAEIREENRVLLTNLNDVADPNLREFIRSEQKRIVQKISEELAKQSQSTSSPFGQYFDDFGGPGNDLSDY</sequence>
<dbReference type="InterPro" id="IPR029466">
    <property type="entry name" value="NAM-associated_C"/>
</dbReference>
<feature type="compositionally biased region" description="Polar residues" evidence="2">
    <location>
        <begin position="242"/>
        <end position="251"/>
    </location>
</feature>
<dbReference type="Pfam" id="PF14303">
    <property type="entry name" value="NAM-associated"/>
    <property type="match status" value="1"/>
</dbReference>
<organism evidence="4 5">
    <name type="scientific">Forsythia ovata</name>
    <dbReference type="NCBI Taxonomy" id="205694"/>
    <lineage>
        <taxon>Eukaryota</taxon>
        <taxon>Viridiplantae</taxon>
        <taxon>Streptophyta</taxon>
        <taxon>Embryophyta</taxon>
        <taxon>Tracheophyta</taxon>
        <taxon>Spermatophyta</taxon>
        <taxon>Magnoliopsida</taxon>
        <taxon>eudicotyledons</taxon>
        <taxon>Gunneridae</taxon>
        <taxon>Pentapetalae</taxon>
        <taxon>asterids</taxon>
        <taxon>lamiids</taxon>
        <taxon>Lamiales</taxon>
        <taxon>Oleaceae</taxon>
        <taxon>Forsythieae</taxon>
        <taxon>Forsythia</taxon>
    </lineage>
</organism>
<accession>A0ABD1UXS7</accession>
<evidence type="ECO:0000313" key="4">
    <source>
        <dbReference type="EMBL" id="KAL2529861.1"/>
    </source>
</evidence>
<keyword evidence="1" id="KW-0175">Coiled coil</keyword>
<dbReference type="PANTHER" id="PTHR45125:SF36">
    <property type="entry name" value="BNAC01G27460D PROTEIN"/>
    <property type="match status" value="1"/>
</dbReference>
<gene>
    <name evidence="4" type="ORF">Fot_22462</name>
</gene>
<evidence type="ECO:0000256" key="2">
    <source>
        <dbReference type="SAM" id="MobiDB-lite"/>
    </source>
</evidence>
<protein>
    <recommendedName>
        <fullName evidence="3">No apical meristem-associated C-terminal domain-containing protein</fullName>
    </recommendedName>
</protein>
<evidence type="ECO:0000259" key="3">
    <source>
        <dbReference type="Pfam" id="PF14303"/>
    </source>
</evidence>
<evidence type="ECO:0000313" key="5">
    <source>
        <dbReference type="Proteomes" id="UP001604277"/>
    </source>
</evidence>
<feature type="region of interest" description="Disordered" evidence="2">
    <location>
        <begin position="241"/>
        <end position="268"/>
    </location>
</feature>
<feature type="coiled-coil region" evidence="1">
    <location>
        <begin position="131"/>
        <end position="162"/>
    </location>
</feature>